<feature type="region of interest" description="Disordered" evidence="1">
    <location>
        <begin position="133"/>
        <end position="166"/>
    </location>
</feature>
<feature type="domain" description="RSE1/DDB1/CPSF1 first beta-propeller" evidence="2">
    <location>
        <begin position="59"/>
        <end position="475"/>
    </location>
</feature>
<dbReference type="VEuPathDB" id="FungiDB:SPSK_00376"/>
<protein>
    <submittedName>
        <fullName evidence="3">Thermotolerance protein</fullName>
    </submittedName>
</protein>
<gene>
    <name evidence="3" type="ORF">SPSK_00376</name>
</gene>
<dbReference type="PANTHER" id="PTHR10644">
    <property type="entry name" value="DNA REPAIR/RNA PROCESSING CPSF FAMILY"/>
    <property type="match status" value="1"/>
</dbReference>
<reference evidence="3 4" key="2">
    <citation type="journal article" date="2015" name="Eukaryot. Cell">
        <title>Asexual propagation of a virulent clone complex in a human and feline outbreak of sporotrichosis.</title>
        <authorList>
            <person name="Teixeira Mde M."/>
            <person name="Rodrigues A.M."/>
            <person name="Tsui C.K."/>
            <person name="de Almeida L.G."/>
            <person name="Van Diepeningen A.D."/>
            <person name="van den Ende B.G."/>
            <person name="Fernandes G.F."/>
            <person name="Kano R."/>
            <person name="Hamelin R.C."/>
            <person name="Lopes-Bezerra L.M."/>
            <person name="Vasconcelos A.T."/>
            <person name="de Hoog S."/>
            <person name="de Camargo Z.P."/>
            <person name="Felipe M.S."/>
        </authorList>
    </citation>
    <scope>NUCLEOTIDE SEQUENCE [LARGE SCALE GENOMIC DNA]</scope>
    <source>
        <strain evidence="3 4">1099-18</strain>
    </source>
</reference>
<evidence type="ECO:0000256" key="1">
    <source>
        <dbReference type="SAM" id="MobiDB-lite"/>
    </source>
</evidence>
<dbReference type="InterPro" id="IPR018846">
    <property type="entry name" value="Beta-prop_RSE1/DDB1/CPSF1_1st"/>
</dbReference>
<dbReference type="RefSeq" id="XP_016582748.1">
    <property type="nucleotide sequence ID" value="XM_016727345.1"/>
</dbReference>
<dbReference type="Proteomes" id="UP000033710">
    <property type="component" value="Unassembled WGS sequence"/>
</dbReference>
<reference evidence="3 4" key="1">
    <citation type="journal article" date="2014" name="BMC Genomics">
        <title>Comparative genomics of the major fungal agents of human and animal Sporotrichosis: Sporothrix schenckii and Sporothrix brasiliensis.</title>
        <authorList>
            <person name="Teixeira M.M."/>
            <person name="de Almeida L.G."/>
            <person name="Kubitschek-Barreira P."/>
            <person name="Alves F.L."/>
            <person name="Kioshima E.S."/>
            <person name="Abadio A.K."/>
            <person name="Fernandes L."/>
            <person name="Derengowski L.S."/>
            <person name="Ferreira K.S."/>
            <person name="Souza R.C."/>
            <person name="Ruiz J.C."/>
            <person name="de Andrade N.C."/>
            <person name="Paes H.C."/>
            <person name="Nicola A.M."/>
            <person name="Albuquerque P."/>
            <person name="Gerber A.L."/>
            <person name="Martins V.P."/>
            <person name="Peconick L.D."/>
            <person name="Neto A.V."/>
            <person name="Chaucanez C.B."/>
            <person name="Silva P.A."/>
            <person name="Cunha O.L."/>
            <person name="de Oliveira F.F."/>
            <person name="dos Santos T.C."/>
            <person name="Barros A.L."/>
            <person name="Soares M.A."/>
            <person name="de Oliveira L.M."/>
            <person name="Marini M.M."/>
            <person name="Villalobos-Duno H."/>
            <person name="Cunha M.M."/>
            <person name="de Hoog S."/>
            <person name="da Silveira J.F."/>
            <person name="Henrissat B."/>
            <person name="Nino-Vega G.A."/>
            <person name="Cisalpino P.S."/>
            <person name="Mora-Montes H.M."/>
            <person name="Almeida S.R."/>
            <person name="Stajich J.E."/>
            <person name="Lopes-Bezerra L.M."/>
            <person name="Vasconcelos A.T."/>
            <person name="Felipe M.S."/>
        </authorList>
    </citation>
    <scope>NUCLEOTIDE SEQUENCE [LARGE SCALE GENOMIC DNA]</scope>
    <source>
        <strain evidence="3 4">1099-18</strain>
    </source>
</reference>
<sequence>MAFQTDVLRDGEWVTETVAINDMLKAGTNNKPSVPEQHIDQPPTIGILTKTVIESPVAHWMLPVRLRSAQHMDVAVIGDHYVQISELGRDGRLRNIVRKTDFGSRIRNAKVIGTSPESATDDENDEVQVHIKTEIDDSKLDNDDNNSTSGDEEMGGMKPHRSTDKAVGLSLPPQQLLVVLESGDCVFLFIHPQSGDNPIFVSTHCQPLSNRIVQPGFHTCVDPSSRYMAVACPENLFIVHELESSQKLNDAYSRNKPLKPIKYSRPRAVQGVIHKMEFLYPRTEDDYHIILLLIIVNNGKSRMVTYEWEAGDNLAAVFRDEKRGHPLPPQHQMPILIVPLTLHSAFFAISARHIGVCKDALNLPTEFDDFAMEVHETSRFHHGRGIPYWAAWTRPYRLPTYNTTRDSIYLAREDGVVMFLDINSDNILGASVEIGKFECNIGTAFCSLFDDFNDILIMGGDSGPGTIWQIRPRQPNMQLGKIPNWSPVVDFVTTDEFATVNGLVGAKGNKIEARSRDANRLSAAPHLSSPDRIFSTSGRGVTGAITEFRHGLRADLGLEVDYPVPVKTAWIFATRTDDYDIEFQVLISLVDKSEVFYLSADLAQVGIHEEGTTLYDLESRTLVAAQLSEDVIVQVTENYVVFSGPSSSSRHLHTNTFQKPQVTVIDACIFGDLLAISTLVGTVFAGHLLQLKPDKTVVIVETFELPGDATCLSLSSFLGSPYIVVGLMVNGSPSILIYHVKDGEKSQSMLIDPGSVIVPTDYYFANNDIDEFTKILHGQSDGGNPLLNRPLESISSVALLPRRENEAAIVFGTRAGDLVTLILDESGVFSGNVERIGPSTVQVVILDDVYLGKAVLATCDGRISMHYGSGEKAATCRSTHTVWPFDAAALNKPAPHINSVTVLTGGLPGRLNKTQLVLSSTKQFMLAELHPQPGPVQRSLPLNGTPAKVIYSHTLGCLVVAIKDLENRPTLQFIDPDTGEDQSMPTDKNGEAVEFVSGLGKSGDQILSLGEWNYERQGDKWVFLLVCTKGGRFLILSTTRTIVDQQPKVKYWTRYKKIFAEPVHSVVSRGEDVFSCVGSTIYWDKLDLEVKRLSTCGTFELNSSATSLRIVNHKLVAVTDDDGSVEIIDISDGAPGEMALYHGDSEQRSATHMIEIGSKISGNDLDTSLLLVCGRDATASGLWIPWRQPGKDCSVIFEADLPASVRKLVRGRTRPSWQQARREVQYGLVPSTPDEAEILGVCLDGSLQHFTLLDLPIWRLLRLVHEFALSSPVLFPFTYDENDEDDDYENDSRTSDSTVMHIDGDMLQRCLDKRALEQLFAKPSRAAKLYAVLEKLDNGVLTAGFDHLQGPTLNAGTHSEANGTHEPALDERTRRCIKLLYTILEYYLQPAI</sequence>
<dbReference type="EMBL" id="AXCR01000012">
    <property type="protein sequence ID" value="KJR80072.1"/>
    <property type="molecule type" value="Genomic_DNA"/>
</dbReference>
<evidence type="ECO:0000313" key="4">
    <source>
        <dbReference type="Proteomes" id="UP000033710"/>
    </source>
</evidence>
<proteinExistence type="predicted"/>
<accession>A0A0F2LRE4</accession>
<evidence type="ECO:0000259" key="2">
    <source>
        <dbReference type="Pfam" id="PF10433"/>
    </source>
</evidence>
<evidence type="ECO:0000313" key="3">
    <source>
        <dbReference type="EMBL" id="KJR80072.1"/>
    </source>
</evidence>
<dbReference type="InterPro" id="IPR015943">
    <property type="entry name" value="WD40/YVTN_repeat-like_dom_sf"/>
</dbReference>
<dbReference type="KEGG" id="ssck:SPSK_00376"/>
<name>A0A0F2LRE4_SPOSC</name>
<dbReference type="InterPro" id="IPR050358">
    <property type="entry name" value="RSE1/DDB1/CFT1"/>
</dbReference>
<dbReference type="SUPFAM" id="SSF50969">
    <property type="entry name" value="YVTN repeat-like/Quinoprotein amine dehydrogenase"/>
    <property type="match status" value="1"/>
</dbReference>
<comment type="caution">
    <text evidence="3">The sequence shown here is derived from an EMBL/GenBank/DDBJ whole genome shotgun (WGS) entry which is preliminary data.</text>
</comment>
<dbReference type="GeneID" id="27662622"/>
<feature type="compositionally biased region" description="Basic and acidic residues" evidence="1">
    <location>
        <begin position="133"/>
        <end position="142"/>
    </location>
</feature>
<organism evidence="3 4">
    <name type="scientific">Sporothrix schenckii 1099-18</name>
    <dbReference type="NCBI Taxonomy" id="1397361"/>
    <lineage>
        <taxon>Eukaryota</taxon>
        <taxon>Fungi</taxon>
        <taxon>Dikarya</taxon>
        <taxon>Ascomycota</taxon>
        <taxon>Pezizomycotina</taxon>
        <taxon>Sordariomycetes</taxon>
        <taxon>Sordariomycetidae</taxon>
        <taxon>Ophiostomatales</taxon>
        <taxon>Ophiostomataceae</taxon>
        <taxon>Sporothrix</taxon>
    </lineage>
</organism>
<dbReference type="InterPro" id="IPR011044">
    <property type="entry name" value="Quino_amine_DH_bsu"/>
</dbReference>
<dbReference type="OrthoDB" id="20774at2759"/>
<dbReference type="Pfam" id="PF10433">
    <property type="entry name" value="Beta-prop_RSE1_1st"/>
    <property type="match status" value="1"/>
</dbReference>
<dbReference type="Gene3D" id="2.130.10.10">
    <property type="entry name" value="YVTN repeat-like/Quinoprotein amine dehydrogenase"/>
    <property type="match status" value="2"/>
</dbReference>